<proteinExistence type="inferred from homology"/>
<evidence type="ECO:0000256" key="12">
    <source>
        <dbReference type="ARBA" id="ARBA00022977"/>
    </source>
</evidence>
<dbReference type="OrthoDB" id="9810880at2"/>
<feature type="domain" description="Pyridoxamine kinase/Phosphomethylpyrimidine kinase" evidence="16">
    <location>
        <begin position="11"/>
        <end position="254"/>
    </location>
</feature>
<evidence type="ECO:0000313" key="18">
    <source>
        <dbReference type="Proteomes" id="UP000184148"/>
    </source>
</evidence>
<evidence type="ECO:0000256" key="5">
    <source>
        <dbReference type="ARBA" id="ARBA00012135"/>
    </source>
</evidence>
<dbReference type="GO" id="GO:0008902">
    <property type="term" value="F:hydroxymethylpyrimidine kinase activity"/>
    <property type="evidence" value="ECO:0007669"/>
    <property type="project" value="UniProtKB-EC"/>
</dbReference>
<dbReference type="SUPFAM" id="SSF53613">
    <property type="entry name" value="Ribokinase-like"/>
    <property type="match status" value="1"/>
</dbReference>
<dbReference type="CDD" id="cd01169">
    <property type="entry name" value="HMPP_kinase"/>
    <property type="match status" value="1"/>
</dbReference>
<dbReference type="InterPro" id="IPR029056">
    <property type="entry name" value="Ribokinase-like"/>
</dbReference>
<dbReference type="PANTHER" id="PTHR20858:SF17">
    <property type="entry name" value="HYDROXYMETHYLPYRIMIDINE_PHOSPHOMETHYLPYRIMIDINE KINASE THI20-RELATED"/>
    <property type="match status" value="1"/>
</dbReference>
<dbReference type="EC" id="2.7.1.49" evidence="5"/>
<keyword evidence="9" id="KW-0547">Nucleotide-binding</keyword>
<evidence type="ECO:0000313" key="17">
    <source>
        <dbReference type="EMBL" id="SHF12284.1"/>
    </source>
</evidence>
<evidence type="ECO:0000256" key="6">
    <source>
        <dbReference type="ARBA" id="ARBA00012963"/>
    </source>
</evidence>
<dbReference type="Pfam" id="PF08543">
    <property type="entry name" value="Phos_pyr_kin"/>
    <property type="match status" value="1"/>
</dbReference>
<evidence type="ECO:0000256" key="14">
    <source>
        <dbReference type="ARBA" id="ARBA00042102"/>
    </source>
</evidence>
<sequence length="268" mass="28421">MKNVLTIAGSDSCGGAGIQADLKTFSALGTYGMSAITAVTAQNTTGVFMVKELDVETVAAQINCIYDDIEVHAVKIGMVSSSEIIETIGRCLMEKGARNIVVDPVMVSKSKYKLLRPEACAALVKVLLPLADVVTPNIPEAEELIKGSIGTVEDMKQAAREIYDMGPKNVIIKGGHLAGDAVDVLYDGRRMVLFEGPRIATRNTHGTGCTFSSAIAAYLARGYAMKEAVGAAKEYITTAIAHSLALGRGAGPTHHFYSLYKKAGLIHE</sequence>
<evidence type="ECO:0000256" key="4">
    <source>
        <dbReference type="ARBA" id="ARBA00009879"/>
    </source>
</evidence>
<evidence type="ECO:0000256" key="2">
    <source>
        <dbReference type="ARBA" id="ARBA00000565"/>
    </source>
</evidence>
<keyword evidence="18" id="KW-1185">Reference proteome</keyword>
<keyword evidence="10 17" id="KW-0418">Kinase</keyword>
<comment type="catalytic activity">
    <reaction evidence="2">
        <text>4-amino-2-methyl-5-(phosphooxymethyl)pyrimidine + ATP = 4-amino-2-methyl-5-(diphosphooxymethyl)pyrimidine + ADP</text>
        <dbReference type="Rhea" id="RHEA:19893"/>
        <dbReference type="ChEBI" id="CHEBI:30616"/>
        <dbReference type="ChEBI" id="CHEBI:57841"/>
        <dbReference type="ChEBI" id="CHEBI:58354"/>
        <dbReference type="ChEBI" id="CHEBI:456216"/>
        <dbReference type="EC" id="2.7.4.7"/>
    </reaction>
</comment>
<name>A0A1M4Z2I9_9FIRM</name>
<evidence type="ECO:0000256" key="15">
    <source>
        <dbReference type="ARBA" id="ARBA00043176"/>
    </source>
</evidence>
<comment type="catalytic activity">
    <reaction evidence="1">
        <text>4-amino-5-hydroxymethyl-2-methylpyrimidine + ATP = 4-amino-2-methyl-5-(phosphooxymethyl)pyrimidine + ADP + H(+)</text>
        <dbReference type="Rhea" id="RHEA:23096"/>
        <dbReference type="ChEBI" id="CHEBI:15378"/>
        <dbReference type="ChEBI" id="CHEBI:16892"/>
        <dbReference type="ChEBI" id="CHEBI:30616"/>
        <dbReference type="ChEBI" id="CHEBI:58354"/>
        <dbReference type="ChEBI" id="CHEBI:456216"/>
        <dbReference type="EC" id="2.7.1.49"/>
    </reaction>
</comment>
<dbReference type="InterPro" id="IPR004399">
    <property type="entry name" value="HMP/HMP-P_kinase_dom"/>
</dbReference>
<dbReference type="GO" id="GO:0005829">
    <property type="term" value="C:cytosol"/>
    <property type="evidence" value="ECO:0007669"/>
    <property type="project" value="TreeGrafter"/>
</dbReference>
<evidence type="ECO:0000256" key="9">
    <source>
        <dbReference type="ARBA" id="ARBA00022741"/>
    </source>
</evidence>
<dbReference type="STRING" id="1121429.SAMN02745133_01880"/>
<dbReference type="AlphaFoldDB" id="A0A1M4Z2I9"/>
<keyword evidence="12" id="KW-0784">Thiamine biosynthesis</keyword>
<accession>A0A1M4Z2I9</accession>
<dbReference type="EMBL" id="FQUY01000012">
    <property type="protein sequence ID" value="SHF12284.1"/>
    <property type="molecule type" value="Genomic_DNA"/>
</dbReference>
<evidence type="ECO:0000256" key="1">
    <source>
        <dbReference type="ARBA" id="ARBA00000151"/>
    </source>
</evidence>
<gene>
    <name evidence="17" type="ORF">SAMN02745133_01880</name>
</gene>
<dbReference type="GO" id="GO:0008972">
    <property type="term" value="F:phosphomethylpyrimidine kinase activity"/>
    <property type="evidence" value="ECO:0007669"/>
    <property type="project" value="UniProtKB-EC"/>
</dbReference>
<evidence type="ECO:0000256" key="10">
    <source>
        <dbReference type="ARBA" id="ARBA00022777"/>
    </source>
</evidence>
<dbReference type="EC" id="2.7.4.7" evidence="6"/>
<evidence type="ECO:0000256" key="7">
    <source>
        <dbReference type="ARBA" id="ARBA00019161"/>
    </source>
</evidence>
<dbReference type="RefSeq" id="WP_073239073.1">
    <property type="nucleotide sequence ID" value="NZ_FQUY01000012.1"/>
</dbReference>
<dbReference type="Proteomes" id="UP000184148">
    <property type="component" value="Unassembled WGS sequence"/>
</dbReference>
<protein>
    <recommendedName>
        <fullName evidence="7">Hydroxymethylpyrimidine/phosphomethylpyrimidine kinase</fullName>
        <ecNumber evidence="5">2.7.1.49</ecNumber>
        <ecNumber evidence="6">2.7.4.7</ecNumber>
    </recommendedName>
    <alternativeName>
        <fullName evidence="14">Hydroxymethylpyrimidine kinase</fullName>
    </alternativeName>
    <alternativeName>
        <fullName evidence="15">Hydroxymethylpyrimidine phosphate kinase</fullName>
    </alternativeName>
</protein>
<dbReference type="PANTHER" id="PTHR20858">
    <property type="entry name" value="PHOSPHOMETHYLPYRIMIDINE KINASE"/>
    <property type="match status" value="1"/>
</dbReference>
<evidence type="ECO:0000256" key="3">
    <source>
        <dbReference type="ARBA" id="ARBA00004769"/>
    </source>
</evidence>
<evidence type="ECO:0000256" key="13">
    <source>
        <dbReference type="ARBA" id="ARBA00037917"/>
    </source>
</evidence>
<dbReference type="InterPro" id="IPR013749">
    <property type="entry name" value="PM/HMP-P_kinase-1"/>
</dbReference>
<organism evidence="17 18">
    <name type="scientific">Desulforamulus putei DSM 12395</name>
    <dbReference type="NCBI Taxonomy" id="1121429"/>
    <lineage>
        <taxon>Bacteria</taxon>
        <taxon>Bacillati</taxon>
        <taxon>Bacillota</taxon>
        <taxon>Clostridia</taxon>
        <taxon>Eubacteriales</taxon>
        <taxon>Peptococcaceae</taxon>
        <taxon>Desulforamulus</taxon>
    </lineage>
</organism>
<dbReference type="GO" id="GO:0009228">
    <property type="term" value="P:thiamine biosynthetic process"/>
    <property type="evidence" value="ECO:0007669"/>
    <property type="project" value="UniProtKB-KW"/>
</dbReference>
<keyword evidence="8" id="KW-0808">Transferase</keyword>
<comment type="pathway">
    <text evidence="3">Cofactor biosynthesis; thiamine diphosphate biosynthesis; 4-amino-2-methyl-5-diphosphomethylpyrimidine from 5-amino-1-(5-phospho-D-ribosyl)imidazole: step 3/3.</text>
</comment>
<comment type="pathway">
    <text evidence="13">Cofactor biosynthesis; thiamine diphosphate biosynthesis; 4-amino-2-methyl-5-diphosphomethylpyrimidine from 5-amino-1-(5-phospho-D-ribosyl)imidazole: step 2/3.</text>
</comment>
<dbReference type="NCBIfam" id="TIGR00097">
    <property type="entry name" value="HMP-P_kinase"/>
    <property type="match status" value="1"/>
</dbReference>
<comment type="similarity">
    <text evidence="4">Belongs to the ThiD family.</text>
</comment>
<evidence type="ECO:0000256" key="8">
    <source>
        <dbReference type="ARBA" id="ARBA00022679"/>
    </source>
</evidence>
<keyword evidence="11" id="KW-0067">ATP-binding</keyword>
<evidence type="ECO:0000259" key="16">
    <source>
        <dbReference type="Pfam" id="PF08543"/>
    </source>
</evidence>
<dbReference type="FunFam" id="3.40.1190.20:FF:000003">
    <property type="entry name" value="Phosphomethylpyrimidine kinase ThiD"/>
    <property type="match status" value="1"/>
</dbReference>
<reference evidence="18" key="1">
    <citation type="submission" date="2016-11" db="EMBL/GenBank/DDBJ databases">
        <authorList>
            <person name="Varghese N."/>
            <person name="Submissions S."/>
        </authorList>
    </citation>
    <scope>NUCLEOTIDE SEQUENCE [LARGE SCALE GENOMIC DNA]</scope>
    <source>
        <strain evidence="18">DSM 12395</strain>
    </source>
</reference>
<dbReference type="GO" id="GO:0005524">
    <property type="term" value="F:ATP binding"/>
    <property type="evidence" value="ECO:0007669"/>
    <property type="project" value="UniProtKB-KW"/>
</dbReference>
<dbReference type="Gene3D" id="3.40.1190.20">
    <property type="match status" value="1"/>
</dbReference>
<evidence type="ECO:0000256" key="11">
    <source>
        <dbReference type="ARBA" id="ARBA00022840"/>
    </source>
</evidence>